<name>A0ABY9GVG2_9PSED</name>
<sequence length="74" mass="8568">MKDSTDPNLHPLLIVAMYHLLEPSTPPVLWEVGETWVRFDNGKYTIGADEPATYVQVRELLIEADWKAQQWLDD</sequence>
<dbReference type="RefSeq" id="WP_305425515.1">
    <property type="nucleotide sequence ID" value="NZ_CP117430.1"/>
</dbReference>
<accession>A0ABY9GVG2</accession>
<evidence type="ECO:0000313" key="2">
    <source>
        <dbReference type="Proteomes" id="UP001230768"/>
    </source>
</evidence>
<evidence type="ECO:0000313" key="1">
    <source>
        <dbReference type="EMBL" id="WLI19779.1"/>
    </source>
</evidence>
<dbReference type="EMBL" id="CP117430">
    <property type="protein sequence ID" value="WLI19779.1"/>
    <property type="molecule type" value="Genomic_DNA"/>
</dbReference>
<organism evidence="1 2">
    <name type="scientific">Pseudomonas wuhanensis</name>
    <dbReference type="NCBI Taxonomy" id="2954098"/>
    <lineage>
        <taxon>Bacteria</taxon>
        <taxon>Pseudomonadati</taxon>
        <taxon>Pseudomonadota</taxon>
        <taxon>Gammaproteobacteria</taxon>
        <taxon>Pseudomonadales</taxon>
        <taxon>Pseudomonadaceae</taxon>
        <taxon>Pseudomonas</taxon>
    </lineage>
</organism>
<dbReference type="Proteomes" id="UP001230768">
    <property type="component" value="Chromosome"/>
</dbReference>
<reference evidence="1 2" key="1">
    <citation type="submission" date="2023-02" db="EMBL/GenBank/DDBJ databases">
        <title>Evolution of Hrp T3SS in non-pathogenic Pseudomonas fluorescens.</title>
        <authorList>
            <person name="Liao K."/>
            <person name="Wei H."/>
            <person name="Gu Y."/>
        </authorList>
    </citation>
    <scope>NUCLEOTIDE SEQUENCE [LARGE SCALE GENOMIC DNA]</scope>
    <source>
        <strain evidence="1 2">FP607</strain>
    </source>
</reference>
<proteinExistence type="predicted"/>
<evidence type="ECO:0008006" key="3">
    <source>
        <dbReference type="Google" id="ProtNLM"/>
    </source>
</evidence>
<keyword evidence="2" id="KW-1185">Reference proteome</keyword>
<gene>
    <name evidence="1" type="ORF">PSH88_07010</name>
</gene>
<protein>
    <recommendedName>
        <fullName evidence="3">Phage tail protein</fullName>
    </recommendedName>
</protein>